<dbReference type="GO" id="GO:0032259">
    <property type="term" value="P:methylation"/>
    <property type="evidence" value="ECO:0007669"/>
    <property type="project" value="UniProtKB-KW"/>
</dbReference>
<dbReference type="Pfam" id="PF05219">
    <property type="entry name" value="DREV"/>
    <property type="match status" value="1"/>
</dbReference>
<keyword evidence="2" id="KW-1185">Reference proteome</keyword>
<dbReference type="OrthoDB" id="199041at2759"/>
<dbReference type="GO" id="GO:0106370">
    <property type="term" value="F:protein-L-histidine N-pros-methyltransferase activity"/>
    <property type="evidence" value="ECO:0007669"/>
    <property type="project" value="InterPro"/>
</dbReference>
<organism evidence="1 2">
    <name type="scientific">Armadillidium nasatum</name>
    <dbReference type="NCBI Taxonomy" id="96803"/>
    <lineage>
        <taxon>Eukaryota</taxon>
        <taxon>Metazoa</taxon>
        <taxon>Ecdysozoa</taxon>
        <taxon>Arthropoda</taxon>
        <taxon>Crustacea</taxon>
        <taxon>Multicrustacea</taxon>
        <taxon>Malacostraca</taxon>
        <taxon>Eumalacostraca</taxon>
        <taxon>Peracarida</taxon>
        <taxon>Isopoda</taxon>
        <taxon>Oniscidea</taxon>
        <taxon>Crinocheta</taxon>
        <taxon>Armadillidiidae</taxon>
        <taxon>Armadillidium</taxon>
    </lineage>
</organism>
<dbReference type="Gene3D" id="3.40.50.150">
    <property type="entry name" value="Vaccinia Virus protein VP39"/>
    <property type="match status" value="1"/>
</dbReference>
<sequence length="164" mass="18279">MDKNWDTGVRSAALYLNGLEGRTTGNGQASKVLNVESWDKEVDESIDLITCLNLLDRCDTPATLLRTIHRKLAPDGKLVVAIVLPISPYVETGTTDHEPSENLGITGVMIEDQVNSLIGDVFPSFGFNTLRWTRLPYLCEGDMDQAFYWLSDIVFILKKRDEGS</sequence>
<proteinExistence type="predicted"/>
<gene>
    <name evidence="1" type="primary">METTL9</name>
    <name evidence="1" type="ORF">Anas_09770</name>
</gene>
<reference evidence="1 2" key="1">
    <citation type="journal article" date="2019" name="PLoS Biol.">
        <title>Sex chromosomes control vertical transmission of feminizing Wolbachia symbionts in an isopod.</title>
        <authorList>
            <person name="Becking T."/>
            <person name="Chebbi M.A."/>
            <person name="Giraud I."/>
            <person name="Moumen B."/>
            <person name="Laverre T."/>
            <person name="Caubet Y."/>
            <person name="Peccoud J."/>
            <person name="Gilbert C."/>
            <person name="Cordaux R."/>
        </authorList>
    </citation>
    <scope>NUCLEOTIDE SEQUENCE [LARGE SCALE GENOMIC DNA]</scope>
    <source>
        <strain evidence="1">ANa2</strain>
        <tissue evidence="1">Whole body excluding digestive tract and cuticle</tissue>
    </source>
</reference>
<dbReference type="InterPro" id="IPR007884">
    <property type="entry name" value="METL9"/>
</dbReference>
<dbReference type="PANTHER" id="PTHR12890:SF0">
    <property type="entry name" value="PROTEIN-L-HISTIDINE N-PROS-METHYLTRANSFERASE"/>
    <property type="match status" value="1"/>
</dbReference>
<keyword evidence="1" id="KW-0808">Transferase</keyword>
<dbReference type="SUPFAM" id="SSF53335">
    <property type="entry name" value="S-adenosyl-L-methionine-dependent methyltransferases"/>
    <property type="match status" value="1"/>
</dbReference>
<dbReference type="AlphaFoldDB" id="A0A5N5SQA2"/>
<keyword evidence="1" id="KW-0489">Methyltransferase</keyword>
<dbReference type="InterPro" id="IPR029063">
    <property type="entry name" value="SAM-dependent_MTases_sf"/>
</dbReference>
<accession>A0A5N5SQA2</accession>
<dbReference type="PANTHER" id="PTHR12890">
    <property type="entry name" value="DREV PROTEIN"/>
    <property type="match status" value="1"/>
</dbReference>
<protein>
    <submittedName>
        <fullName evidence="1">Methyltransferase-like protein 9</fullName>
    </submittedName>
</protein>
<evidence type="ECO:0000313" key="2">
    <source>
        <dbReference type="Proteomes" id="UP000326759"/>
    </source>
</evidence>
<dbReference type="Proteomes" id="UP000326759">
    <property type="component" value="Unassembled WGS sequence"/>
</dbReference>
<comment type="caution">
    <text evidence="1">The sequence shown here is derived from an EMBL/GenBank/DDBJ whole genome shotgun (WGS) entry which is preliminary data.</text>
</comment>
<evidence type="ECO:0000313" key="1">
    <source>
        <dbReference type="EMBL" id="KAB7496263.1"/>
    </source>
</evidence>
<name>A0A5N5SQA2_9CRUS</name>
<dbReference type="EMBL" id="SEYY01021558">
    <property type="protein sequence ID" value="KAB7496263.1"/>
    <property type="molecule type" value="Genomic_DNA"/>
</dbReference>